<dbReference type="EMBL" id="MKKU01000018">
    <property type="protein sequence ID" value="RNF27040.1"/>
    <property type="molecule type" value="Genomic_DNA"/>
</dbReference>
<dbReference type="InterPro" id="IPR027968">
    <property type="entry name" value="JHY"/>
</dbReference>
<comment type="caution">
    <text evidence="2">The sequence shown here is derived from an EMBL/GenBank/DDBJ whole genome shotgun (WGS) entry which is preliminary data.</text>
</comment>
<organism evidence="2 3">
    <name type="scientific">Trypanosoma conorhini</name>
    <dbReference type="NCBI Taxonomy" id="83891"/>
    <lineage>
        <taxon>Eukaryota</taxon>
        <taxon>Discoba</taxon>
        <taxon>Euglenozoa</taxon>
        <taxon>Kinetoplastea</taxon>
        <taxon>Metakinetoplastina</taxon>
        <taxon>Trypanosomatida</taxon>
        <taxon>Trypanosomatidae</taxon>
        <taxon>Trypanosoma</taxon>
    </lineage>
</organism>
<feature type="region of interest" description="Disordered" evidence="1">
    <location>
        <begin position="154"/>
        <end position="320"/>
    </location>
</feature>
<feature type="compositionally biased region" description="Low complexity" evidence="1">
    <location>
        <begin position="414"/>
        <end position="433"/>
    </location>
</feature>
<feature type="compositionally biased region" description="Low complexity" evidence="1">
    <location>
        <begin position="171"/>
        <end position="180"/>
    </location>
</feature>
<name>A0A422QAN8_9TRYP</name>
<evidence type="ECO:0000256" key="1">
    <source>
        <dbReference type="SAM" id="MobiDB-lite"/>
    </source>
</evidence>
<reference evidence="2 3" key="1">
    <citation type="journal article" date="2018" name="BMC Genomics">
        <title>Genomic comparison of Trypanosoma conorhini and Trypanosoma rangeli to Trypanosoma cruzi strains of high and low virulence.</title>
        <authorList>
            <person name="Bradwell K.R."/>
            <person name="Koparde V.N."/>
            <person name="Matveyev A.V."/>
            <person name="Serrano M.G."/>
            <person name="Alves J.M."/>
            <person name="Parikh H."/>
            <person name="Huang B."/>
            <person name="Lee V."/>
            <person name="Espinosa-Alvarez O."/>
            <person name="Ortiz P.A."/>
            <person name="Costa-Martins A.G."/>
            <person name="Teixeira M.M."/>
            <person name="Buck G.A."/>
        </authorList>
    </citation>
    <scope>NUCLEOTIDE SEQUENCE [LARGE SCALE GENOMIC DNA]</scope>
    <source>
        <strain evidence="2 3">025E</strain>
    </source>
</reference>
<feature type="compositionally biased region" description="Low complexity" evidence="1">
    <location>
        <begin position="279"/>
        <end position="292"/>
    </location>
</feature>
<dbReference type="GO" id="GO:0035082">
    <property type="term" value="P:axoneme assembly"/>
    <property type="evidence" value="ECO:0007669"/>
    <property type="project" value="TreeGrafter"/>
</dbReference>
<dbReference type="AlphaFoldDB" id="A0A422QAN8"/>
<evidence type="ECO:0000313" key="3">
    <source>
        <dbReference type="Proteomes" id="UP000284403"/>
    </source>
</evidence>
<feature type="compositionally biased region" description="Basic and acidic residues" evidence="1">
    <location>
        <begin position="434"/>
        <end position="445"/>
    </location>
</feature>
<feature type="compositionally biased region" description="Basic and acidic residues" evidence="1">
    <location>
        <begin position="29"/>
        <end position="38"/>
    </location>
</feature>
<feature type="compositionally biased region" description="Basic and acidic residues" evidence="1">
    <location>
        <begin position="362"/>
        <end position="372"/>
    </location>
</feature>
<feature type="compositionally biased region" description="Basic and acidic residues" evidence="1">
    <location>
        <begin position="1"/>
        <end position="19"/>
    </location>
</feature>
<dbReference type="Pfam" id="PF15261">
    <property type="entry name" value="JHY"/>
    <property type="match status" value="1"/>
</dbReference>
<feature type="compositionally biased region" description="Basic and acidic residues" evidence="1">
    <location>
        <begin position="549"/>
        <end position="559"/>
    </location>
</feature>
<feature type="region of interest" description="Disordered" evidence="1">
    <location>
        <begin position="471"/>
        <end position="492"/>
    </location>
</feature>
<feature type="region of interest" description="Disordered" evidence="1">
    <location>
        <begin position="522"/>
        <end position="598"/>
    </location>
</feature>
<dbReference type="PANTHER" id="PTHR14726:SF1">
    <property type="entry name" value="JHY PROTEIN HOMOLOG"/>
    <property type="match status" value="1"/>
</dbReference>
<feature type="region of interest" description="Disordered" evidence="1">
    <location>
        <begin position="103"/>
        <end position="135"/>
    </location>
</feature>
<gene>
    <name evidence="2" type="ORF">Tco025E_00677</name>
</gene>
<dbReference type="PANTHER" id="PTHR14726">
    <property type="entry name" value="JHY PROTEIN HOMOLOG"/>
    <property type="match status" value="1"/>
</dbReference>
<dbReference type="Proteomes" id="UP000284403">
    <property type="component" value="Unassembled WGS sequence"/>
</dbReference>
<accession>A0A422QAN8</accession>
<dbReference type="GeneID" id="40314288"/>
<dbReference type="RefSeq" id="XP_029232246.1">
    <property type="nucleotide sequence ID" value="XM_029367617.1"/>
</dbReference>
<feature type="compositionally biased region" description="Basic and acidic residues" evidence="1">
    <location>
        <begin position="479"/>
        <end position="489"/>
    </location>
</feature>
<keyword evidence="3" id="KW-1185">Reference proteome</keyword>
<feature type="compositionally biased region" description="Polar residues" evidence="1">
    <location>
        <begin position="577"/>
        <end position="587"/>
    </location>
</feature>
<feature type="region of interest" description="Disordered" evidence="1">
    <location>
        <begin position="336"/>
        <end position="452"/>
    </location>
</feature>
<evidence type="ECO:0000313" key="2">
    <source>
        <dbReference type="EMBL" id="RNF27040.1"/>
    </source>
</evidence>
<protein>
    <submittedName>
        <fullName evidence="2">ADG2 protein</fullName>
    </submittedName>
</protein>
<feature type="compositionally biased region" description="Polar residues" evidence="1">
    <location>
        <begin position="373"/>
        <end position="385"/>
    </location>
</feature>
<sequence>MPRKDRDVWDPPEDRKAVEEPPSAFMQHFQDRAVRVGKDGSNAQLVRVKQTKPIRWSDGSNRKNEGGNSVPASVGCEADMHNKKPMMMPLPLKNRRHAGGIVAPDELKAGPPAPRPLANNFNSCLDRGTSGGRQPRRLLAAPGVDRREAPNAAVPVIELSPHSRLDNQRGTTAAAAVVPPRRQPSDALSFSTGRSQSPEVLSVERVDALRPVRALLPRSRPLPEPVGSVQVGNGLPKPLSRLPPRRISETGDADEAQLMPRPKNALASPSSYTQQKNVGGSSSSQNRGSSNGAVVQGDGETDSSGRLGDNRSESAADASPIIPMYQPMGFMMFAKPNLAKNGNKKPLNAARQKKLASGAKRPATEEGPRDSRQGQLPRTRGNNHIASDGKESPMSVPSTTTRILSHPSRLPPLAFTSAPDADAASATSSGALTETKESEREEVKKKNPAYKAYKWKDYKMMMEQVANLKLGGLGPTDTDEQRQAKEKLQRQRQYGELAEKLAVEKIREKQQQWILLQRQQLEEQGEEGALASETPSKRRRQPPPPERIQAQERRARALDYARNIPRPEPPTKRNARDGNSSTLSESGSLRWRSPQDEAAWRREQRLKELEARHRIDRERVAAVKRQLGY</sequence>
<feature type="region of interest" description="Disordered" evidence="1">
    <location>
        <begin position="1"/>
        <end position="76"/>
    </location>
</feature>
<proteinExistence type="predicted"/>
<feature type="compositionally biased region" description="Polar residues" evidence="1">
    <location>
        <begin position="267"/>
        <end position="278"/>
    </location>
</feature>
<dbReference type="OrthoDB" id="10057281at2759"/>
<feature type="compositionally biased region" description="Polar residues" evidence="1">
    <location>
        <begin position="186"/>
        <end position="199"/>
    </location>
</feature>